<feature type="transmembrane region" description="Helical" evidence="1">
    <location>
        <begin position="59"/>
        <end position="78"/>
    </location>
</feature>
<gene>
    <name evidence="2" type="ORF">HLA92_02110</name>
</gene>
<feature type="transmembrane region" description="Helical" evidence="1">
    <location>
        <begin position="20"/>
        <end position="47"/>
    </location>
</feature>
<accession>A0A6M4JDV5</accession>
<dbReference type="KEGG" id="mmio:HLA92_02110"/>
<feature type="transmembrane region" description="Helical" evidence="1">
    <location>
        <begin position="150"/>
        <end position="167"/>
    </location>
</feature>
<evidence type="ECO:0000313" key="2">
    <source>
        <dbReference type="EMBL" id="QJR44219.1"/>
    </source>
</evidence>
<dbReference type="RefSeq" id="WP_171113079.1">
    <property type="nucleotide sequence ID" value="NZ_CP053097.1"/>
</dbReference>
<dbReference type="AlphaFoldDB" id="A0A6M4JDV5"/>
<evidence type="ECO:0000256" key="1">
    <source>
        <dbReference type="SAM" id="Phobius"/>
    </source>
</evidence>
<keyword evidence="1" id="KW-1133">Transmembrane helix</keyword>
<keyword evidence="1" id="KW-0472">Membrane</keyword>
<dbReference type="EMBL" id="CP053097">
    <property type="protein sequence ID" value="QJR44219.1"/>
    <property type="molecule type" value="Genomic_DNA"/>
</dbReference>
<protein>
    <submittedName>
        <fullName evidence="2">Uncharacterized protein</fullName>
    </submittedName>
</protein>
<feature type="transmembrane region" description="Helical" evidence="1">
    <location>
        <begin position="174"/>
        <end position="193"/>
    </location>
</feature>
<sequence length="366" mass="42865">MKFNNLFKNKHATKIKKIKFWNQSFFVFSIVILVTLFFWIISFFNVIVLTTIHSYTSGALFGFNSSFFYSAIILLSVMKIFDWDGEFKFKHFFFSFKRYLIFICIVTIFGGMIYNVSYYAHVTSAGNNFPQIFNDWFIDYSTKNVSIASLPNKFTAGILSTFIFAILSSLGSQILAIIISIILFIFSIIIFFIPNEKLNLFSFFKNKRISAKSKNNNYSKFIPKNKLKVNQKNENQELWSANINVEEENWLNKLDNYEEKTASDEVNINYLDDNPFDTTEFEINNIKKKNNNAMFNDVTKEHSFIQANLIANQNNKNNNTFITSNEFENYTQNKVDNEVKKQKRFSLIKDEEDLNLDSNKGNKYGR</sequence>
<keyword evidence="3" id="KW-1185">Reference proteome</keyword>
<keyword evidence="1" id="KW-0812">Transmembrane</keyword>
<evidence type="ECO:0000313" key="3">
    <source>
        <dbReference type="Proteomes" id="UP000502118"/>
    </source>
</evidence>
<proteinExistence type="predicted"/>
<name>A0A6M4JDV5_9MOLU</name>
<reference evidence="2 3" key="1">
    <citation type="submission" date="2020-05" db="EMBL/GenBank/DDBJ databases">
        <title>Novel Mycoplasma species detected in Mirounga angustirostris (northern elephant seal) from the USA.</title>
        <authorList>
            <person name="Volokhov D.V."/>
        </authorList>
    </citation>
    <scope>NUCLEOTIDE SEQUENCE [LARGE SCALE GENOMIC DNA]</scope>
    <source>
        <strain evidence="2 3">Mirounga ES2806-NAS</strain>
    </source>
</reference>
<feature type="transmembrane region" description="Helical" evidence="1">
    <location>
        <begin position="99"/>
        <end position="120"/>
    </location>
</feature>
<organism evidence="2 3">
    <name type="scientific">Mycoplasma miroungirhinis</name>
    <dbReference type="NCBI Taxonomy" id="754516"/>
    <lineage>
        <taxon>Bacteria</taxon>
        <taxon>Bacillati</taxon>
        <taxon>Mycoplasmatota</taxon>
        <taxon>Mollicutes</taxon>
        <taxon>Mycoplasmataceae</taxon>
        <taxon>Mycoplasma</taxon>
    </lineage>
</organism>
<dbReference type="Proteomes" id="UP000502118">
    <property type="component" value="Chromosome"/>
</dbReference>